<gene>
    <name evidence="2" type="ORF">Acor_44570</name>
</gene>
<dbReference type="RefSeq" id="WP_155338621.1">
    <property type="nucleotide sequence ID" value="NZ_BAAABN010000060.1"/>
</dbReference>
<dbReference type="InterPro" id="IPR036890">
    <property type="entry name" value="HATPase_C_sf"/>
</dbReference>
<dbReference type="Proteomes" id="UP000334990">
    <property type="component" value="Unassembled WGS sequence"/>
</dbReference>
<dbReference type="InterPro" id="IPR001932">
    <property type="entry name" value="PPM-type_phosphatase-like_dom"/>
</dbReference>
<dbReference type="Pfam" id="PF13581">
    <property type="entry name" value="HATPase_c_2"/>
    <property type="match status" value="1"/>
</dbReference>
<dbReference type="SUPFAM" id="SSF55874">
    <property type="entry name" value="ATPase domain of HSP90 chaperone/DNA topoisomerase II/histidine kinase"/>
    <property type="match status" value="1"/>
</dbReference>
<name>A0A5M3W5E6_9ACTN</name>
<organism evidence="2 3">
    <name type="scientific">Acrocarpospora corrugata</name>
    <dbReference type="NCBI Taxonomy" id="35763"/>
    <lineage>
        <taxon>Bacteria</taxon>
        <taxon>Bacillati</taxon>
        <taxon>Actinomycetota</taxon>
        <taxon>Actinomycetes</taxon>
        <taxon>Streptosporangiales</taxon>
        <taxon>Streptosporangiaceae</taxon>
        <taxon>Acrocarpospora</taxon>
    </lineage>
</organism>
<dbReference type="EMBL" id="BLAD01000058">
    <property type="protein sequence ID" value="GES02391.1"/>
    <property type="molecule type" value="Genomic_DNA"/>
</dbReference>
<evidence type="ECO:0000313" key="3">
    <source>
        <dbReference type="Proteomes" id="UP000334990"/>
    </source>
</evidence>
<dbReference type="Pfam" id="PF07228">
    <property type="entry name" value="SpoIIE"/>
    <property type="match status" value="1"/>
</dbReference>
<dbReference type="InterPro" id="IPR039248">
    <property type="entry name" value="Ptase_RsbX"/>
</dbReference>
<dbReference type="InterPro" id="IPR036457">
    <property type="entry name" value="PPM-type-like_dom_sf"/>
</dbReference>
<dbReference type="Gene3D" id="3.30.565.10">
    <property type="entry name" value="Histidine kinase-like ATPase, C-terminal domain"/>
    <property type="match status" value="1"/>
</dbReference>
<dbReference type="Gene3D" id="3.60.40.10">
    <property type="entry name" value="PPM-type phosphatase domain"/>
    <property type="match status" value="1"/>
</dbReference>
<comment type="caution">
    <text evidence="2">The sequence shown here is derived from an EMBL/GenBank/DDBJ whole genome shotgun (WGS) entry which is preliminary data.</text>
</comment>
<dbReference type="AlphaFoldDB" id="A0A5M3W5E6"/>
<sequence length="329" mass="33644">MGAMTPGVWIDVAEESAVSAVRRALTEEAVAVGLAERRVAELGIVAAEIVTNLCRHAGRGTVLVRRSGPGVEVVALDSGPGMADGVPYAADGHSTAGTLGIGLGALARLSDWTDAYSRPGGGTVYALRVGDAEPAQDAWRVAGLVRAMSGESASGDGFAVRREGPRVTIMLCDGLGHGPLAASAANAALRAFEDAPAGAPADLLTHVHKEITHTRGAAIAIAALDLAAGTLHYAGLGNIAGVLVGDRQRGLVSLPGIAGHRAVAIRAYEYPLPPRPLLVMHTDGLSQRWDLADYPGLAGRDPLVIAGALLRDRGVRRDDAGVLVAKVAS</sequence>
<protein>
    <submittedName>
        <fullName evidence="2">Transcriptional regulator</fullName>
    </submittedName>
</protein>
<keyword evidence="3" id="KW-1185">Reference proteome</keyword>
<dbReference type="PANTHER" id="PTHR35801:SF1">
    <property type="entry name" value="PHOSPHOSERINE PHOSPHATASE RSBX"/>
    <property type="match status" value="1"/>
</dbReference>
<feature type="domain" description="PPM-type phosphatase" evidence="1">
    <location>
        <begin position="140"/>
        <end position="327"/>
    </location>
</feature>
<reference evidence="2 3" key="1">
    <citation type="submission" date="2019-10" db="EMBL/GenBank/DDBJ databases">
        <title>Whole genome shotgun sequence of Acrocarpospora corrugata NBRC 13972.</title>
        <authorList>
            <person name="Ichikawa N."/>
            <person name="Kimura A."/>
            <person name="Kitahashi Y."/>
            <person name="Komaki H."/>
            <person name="Oguchi A."/>
        </authorList>
    </citation>
    <scope>NUCLEOTIDE SEQUENCE [LARGE SCALE GENOMIC DNA]</scope>
    <source>
        <strain evidence="2 3">NBRC 13972</strain>
    </source>
</reference>
<dbReference type="PANTHER" id="PTHR35801">
    <property type="entry name" value="PHOSPHOSERINE PHOSPHATASE RSBX"/>
    <property type="match status" value="1"/>
</dbReference>
<dbReference type="OrthoDB" id="479131at2"/>
<evidence type="ECO:0000313" key="2">
    <source>
        <dbReference type="EMBL" id="GES02391.1"/>
    </source>
</evidence>
<proteinExistence type="predicted"/>
<evidence type="ECO:0000259" key="1">
    <source>
        <dbReference type="SMART" id="SM00331"/>
    </source>
</evidence>
<accession>A0A5M3W5E6</accession>
<dbReference type="InterPro" id="IPR003594">
    <property type="entry name" value="HATPase_dom"/>
</dbReference>
<dbReference type="SUPFAM" id="SSF81606">
    <property type="entry name" value="PP2C-like"/>
    <property type="match status" value="1"/>
</dbReference>
<dbReference type="SMART" id="SM00331">
    <property type="entry name" value="PP2C_SIG"/>
    <property type="match status" value="1"/>
</dbReference>